<dbReference type="GO" id="GO:0003723">
    <property type="term" value="F:RNA binding"/>
    <property type="evidence" value="ECO:0007669"/>
    <property type="project" value="TreeGrafter"/>
</dbReference>
<dbReference type="PANTHER" id="PTHR18934">
    <property type="entry name" value="ATP-DEPENDENT RNA HELICASE"/>
    <property type="match status" value="1"/>
</dbReference>
<feature type="compositionally biased region" description="Basic and acidic residues" evidence="5">
    <location>
        <begin position="1"/>
        <end position="16"/>
    </location>
</feature>
<dbReference type="GO" id="GO:0004386">
    <property type="term" value="F:helicase activity"/>
    <property type="evidence" value="ECO:0007669"/>
    <property type="project" value="UniProtKB-KW"/>
</dbReference>
<reference evidence="7" key="1">
    <citation type="submission" date="2021-02" db="EMBL/GenBank/DDBJ databases">
        <authorList>
            <person name="Dougan E. K."/>
            <person name="Rhodes N."/>
            <person name="Thang M."/>
            <person name="Chan C."/>
        </authorList>
    </citation>
    <scope>NUCLEOTIDE SEQUENCE</scope>
</reference>
<dbReference type="EMBL" id="CAJNNW010028143">
    <property type="protein sequence ID" value="CAE8694835.1"/>
    <property type="molecule type" value="Genomic_DNA"/>
</dbReference>
<dbReference type="GO" id="GO:0005524">
    <property type="term" value="F:ATP binding"/>
    <property type="evidence" value="ECO:0007669"/>
    <property type="project" value="UniProtKB-KW"/>
</dbReference>
<keyword evidence="4" id="KW-0067">ATP-binding</keyword>
<dbReference type="InterPro" id="IPR011545">
    <property type="entry name" value="DEAD/DEAH_box_helicase_dom"/>
</dbReference>
<evidence type="ECO:0000313" key="8">
    <source>
        <dbReference type="Proteomes" id="UP000626109"/>
    </source>
</evidence>
<dbReference type="AlphaFoldDB" id="A0A813K7Q6"/>
<evidence type="ECO:0000259" key="6">
    <source>
        <dbReference type="PROSITE" id="PS51192"/>
    </source>
</evidence>
<dbReference type="CDD" id="cd17917">
    <property type="entry name" value="DEXHc_RHA-like"/>
    <property type="match status" value="1"/>
</dbReference>
<feature type="compositionally biased region" description="Polar residues" evidence="5">
    <location>
        <begin position="117"/>
        <end position="128"/>
    </location>
</feature>
<keyword evidence="2" id="KW-0378">Hydrolase</keyword>
<evidence type="ECO:0000256" key="2">
    <source>
        <dbReference type="ARBA" id="ARBA00022801"/>
    </source>
</evidence>
<feature type="domain" description="Helicase ATP-binding" evidence="6">
    <location>
        <begin position="170"/>
        <end position="333"/>
    </location>
</feature>
<dbReference type="Gene3D" id="3.40.50.300">
    <property type="entry name" value="P-loop containing nucleotide triphosphate hydrolases"/>
    <property type="match status" value="1"/>
</dbReference>
<evidence type="ECO:0000256" key="1">
    <source>
        <dbReference type="ARBA" id="ARBA00022741"/>
    </source>
</evidence>
<dbReference type="GO" id="GO:0016787">
    <property type="term" value="F:hydrolase activity"/>
    <property type="evidence" value="ECO:0007669"/>
    <property type="project" value="UniProtKB-KW"/>
</dbReference>
<dbReference type="InterPro" id="IPR014001">
    <property type="entry name" value="Helicase_ATP-bd"/>
</dbReference>
<accession>A0A813K7Q6</accession>
<feature type="compositionally biased region" description="Basic and acidic residues" evidence="5">
    <location>
        <begin position="70"/>
        <end position="93"/>
    </location>
</feature>
<evidence type="ECO:0000256" key="4">
    <source>
        <dbReference type="ARBA" id="ARBA00022840"/>
    </source>
</evidence>
<protein>
    <recommendedName>
        <fullName evidence="6">Helicase ATP-binding domain-containing protein</fullName>
    </recommendedName>
</protein>
<dbReference type="SMART" id="SM00487">
    <property type="entry name" value="DEXDc"/>
    <property type="match status" value="1"/>
</dbReference>
<evidence type="ECO:0000313" key="7">
    <source>
        <dbReference type="EMBL" id="CAE8694835.1"/>
    </source>
</evidence>
<evidence type="ECO:0000256" key="3">
    <source>
        <dbReference type="ARBA" id="ARBA00022806"/>
    </source>
</evidence>
<organism evidence="7 8">
    <name type="scientific">Polarella glacialis</name>
    <name type="common">Dinoflagellate</name>
    <dbReference type="NCBI Taxonomy" id="89957"/>
    <lineage>
        <taxon>Eukaryota</taxon>
        <taxon>Sar</taxon>
        <taxon>Alveolata</taxon>
        <taxon>Dinophyceae</taxon>
        <taxon>Suessiales</taxon>
        <taxon>Suessiaceae</taxon>
        <taxon>Polarella</taxon>
    </lineage>
</organism>
<comment type="caution">
    <text evidence="7">The sequence shown here is derived from an EMBL/GenBank/DDBJ whole genome shotgun (WGS) entry which is preliminary data.</text>
</comment>
<feature type="compositionally biased region" description="Low complexity" evidence="5">
    <location>
        <begin position="37"/>
        <end position="64"/>
    </location>
</feature>
<dbReference type="SUPFAM" id="SSF52540">
    <property type="entry name" value="P-loop containing nucleoside triphosphate hydrolases"/>
    <property type="match status" value="1"/>
</dbReference>
<dbReference type="PANTHER" id="PTHR18934:SF99">
    <property type="entry name" value="ATP-DEPENDENT RNA HELICASE DHX37-RELATED"/>
    <property type="match status" value="1"/>
</dbReference>
<dbReference type="PROSITE" id="PS51192">
    <property type="entry name" value="HELICASE_ATP_BIND_1"/>
    <property type="match status" value="1"/>
</dbReference>
<proteinExistence type="predicted"/>
<keyword evidence="1" id="KW-0547">Nucleotide-binding</keyword>
<feature type="non-terminal residue" evidence="7">
    <location>
        <position position="1"/>
    </location>
</feature>
<dbReference type="InterPro" id="IPR027417">
    <property type="entry name" value="P-loop_NTPase"/>
</dbReference>
<dbReference type="Pfam" id="PF00270">
    <property type="entry name" value="DEAD"/>
    <property type="match status" value="1"/>
</dbReference>
<gene>
    <name evidence="7" type="ORF">PGLA2088_LOCUS29045</name>
</gene>
<sequence>MSWRKGRSEGHAEEKGQRRKGGGRGGGKSGWEEEYEWGQAGKKAGEAWWAEEGGEWGAATWQATGNGGGRRGESESWSEKRNGQEGKGRKGPSEADCENWRNPSGPASSDRFRALAESTNGSAPSQPSDGAKGKGSRRQKGDQTPSAPSAPAGQMLDLDLPIDEFREQILRHVRENRVTHIQGETGCGKSTRLPQFILEDANSRGEDIRMVVTQPRRMAAVTLAKRVAAVMGEELGQTVGYRISGDSIDGRLCFVTTGYLLQRLVNNPEDFGRYTHVILDEVHERGVDADLLSMLIKLLMHCCPEVKLIVMSATLQADLFAKYFAPLSPNNRPPDVLKVGARVFPVEQIFLDDIYNQFDFSASRDQRSLDNSLDMFAGRGKGKGKAKKGSNDGGFQRVEPSISDGLMEVTASLVQQLAQPGCTVIVFLPGIADITTLFETLAPLDDSRDIGGRFGAVTKRLDCP</sequence>
<evidence type="ECO:0000256" key="5">
    <source>
        <dbReference type="SAM" id="MobiDB-lite"/>
    </source>
</evidence>
<name>A0A813K7Q6_POLGL</name>
<feature type="region of interest" description="Disordered" evidence="5">
    <location>
        <begin position="1"/>
        <end position="154"/>
    </location>
</feature>
<keyword evidence="3" id="KW-0347">Helicase</keyword>
<dbReference type="Proteomes" id="UP000626109">
    <property type="component" value="Unassembled WGS sequence"/>
</dbReference>